<dbReference type="InterPro" id="IPR027417">
    <property type="entry name" value="P-loop_NTPase"/>
</dbReference>
<dbReference type="STRING" id="279360.MB14_09975"/>
<organism evidence="1 2">
    <name type="scientific">Roseivirga ehrenbergii (strain DSM 102268 / JCM 13514 / KCTC 12282 / NCIMB 14502 / KMM 6017)</name>
    <dbReference type="NCBI Taxonomy" id="279360"/>
    <lineage>
        <taxon>Bacteria</taxon>
        <taxon>Pseudomonadati</taxon>
        <taxon>Bacteroidota</taxon>
        <taxon>Cytophagia</taxon>
        <taxon>Cytophagales</taxon>
        <taxon>Roseivirgaceae</taxon>
        <taxon>Roseivirga</taxon>
    </lineage>
</organism>
<name>A0A150WYU0_ROSEK</name>
<evidence type="ECO:0000313" key="1">
    <source>
        <dbReference type="EMBL" id="KYG71637.1"/>
    </source>
</evidence>
<evidence type="ECO:0008006" key="3">
    <source>
        <dbReference type="Google" id="ProtNLM"/>
    </source>
</evidence>
<dbReference type="EMBL" id="LQZQ01000050">
    <property type="protein sequence ID" value="KYG71637.1"/>
    <property type="molecule type" value="Genomic_DNA"/>
</dbReference>
<proteinExistence type="predicted"/>
<comment type="caution">
    <text evidence="1">The sequence shown here is derived from an EMBL/GenBank/DDBJ whole genome shotgun (WGS) entry which is preliminary data.</text>
</comment>
<dbReference type="OrthoDB" id="949821at2"/>
<sequence>MIFKNPSLIGSGFLFLAMSTVIAIGGVSRSGKSTLADWLGTQLKNVTVLHQDEYALPKHQLPEIKGIPDWEVPDSIDWNAWNKAITQAKVKYDYVIIEGILVFANTNINALIDQSIFLNIDKKDFLKRRLKEKRWGKEPEWFIEYVWEAHLKYGLPPHDLQVIQIKDITTNQYFEVLTAVIKEH</sequence>
<evidence type="ECO:0000313" key="2">
    <source>
        <dbReference type="Proteomes" id="UP000075583"/>
    </source>
</evidence>
<gene>
    <name evidence="1" type="ORF">MB14_09975</name>
</gene>
<accession>A0A150WYU0</accession>
<dbReference type="RefSeq" id="WP_062593571.1">
    <property type="nucleotide sequence ID" value="NZ_LQZQ01000050.1"/>
</dbReference>
<keyword evidence="2" id="KW-1185">Reference proteome</keyword>
<dbReference type="Proteomes" id="UP000075583">
    <property type="component" value="Unassembled WGS sequence"/>
</dbReference>
<dbReference type="SUPFAM" id="SSF52540">
    <property type="entry name" value="P-loop containing nucleoside triphosphate hydrolases"/>
    <property type="match status" value="1"/>
</dbReference>
<dbReference type="Gene3D" id="3.40.50.300">
    <property type="entry name" value="P-loop containing nucleotide triphosphate hydrolases"/>
    <property type="match status" value="1"/>
</dbReference>
<dbReference type="AlphaFoldDB" id="A0A150WYU0"/>
<dbReference type="PANTHER" id="PTHR10285">
    <property type="entry name" value="URIDINE KINASE"/>
    <property type="match status" value="1"/>
</dbReference>
<reference evidence="1" key="1">
    <citation type="submission" date="2016-01" db="EMBL/GenBank/DDBJ databases">
        <title>Genome sequencing of Roseivirga ehrenbergii KMM 6017.</title>
        <authorList>
            <person name="Selvaratnam C."/>
            <person name="Thevarajoo S."/>
            <person name="Goh K.M."/>
            <person name="Ee R."/>
            <person name="Chan K.-G."/>
            <person name="Chong C.S."/>
        </authorList>
    </citation>
    <scope>NUCLEOTIDE SEQUENCE [LARGE SCALE GENOMIC DNA]</scope>
    <source>
        <strain evidence="1">KMM 6017</strain>
    </source>
</reference>
<protein>
    <recommendedName>
        <fullName evidence="3">Phosphoribulokinase/uridine kinase domain-containing protein</fullName>
    </recommendedName>
</protein>